<evidence type="ECO:0000313" key="2">
    <source>
        <dbReference type="Proteomes" id="UP000198521"/>
    </source>
</evidence>
<reference evidence="1 2" key="1">
    <citation type="submission" date="2016-10" db="EMBL/GenBank/DDBJ databases">
        <authorList>
            <person name="de Groot N.N."/>
        </authorList>
    </citation>
    <scope>NUCLEOTIDE SEQUENCE [LARGE SCALE GENOMIC DNA]</scope>
    <source>
        <strain evidence="1 2">DSM 25232</strain>
    </source>
</reference>
<proteinExistence type="predicted"/>
<dbReference type="SUPFAM" id="SSF54909">
    <property type="entry name" value="Dimeric alpha+beta barrel"/>
    <property type="match status" value="1"/>
</dbReference>
<dbReference type="STRING" id="1038014.SAMN04487910_0527"/>
<dbReference type="Proteomes" id="UP000198521">
    <property type="component" value="Unassembled WGS sequence"/>
</dbReference>
<name>A0A1H7H6Q2_AQUAM</name>
<dbReference type="InterPro" id="IPR011008">
    <property type="entry name" value="Dimeric_a/b-barrel"/>
</dbReference>
<gene>
    <name evidence="1" type="ORF">SAMN04487910_0527</name>
</gene>
<accession>A0A1H7H6Q2</accession>
<dbReference type="EMBL" id="FOAB01000001">
    <property type="protein sequence ID" value="SEK43795.1"/>
    <property type="molecule type" value="Genomic_DNA"/>
</dbReference>
<keyword evidence="2" id="KW-1185">Reference proteome</keyword>
<organism evidence="1 2">
    <name type="scientific">Aquimarina amphilecti</name>
    <dbReference type="NCBI Taxonomy" id="1038014"/>
    <lineage>
        <taxon>Bacteria</taxon>
        <taxon>Pseudomonadati</taxon>
        <taxon>Bacteroidota</taxon>
        <taxon>Flavobacteriia</taxon>
        <taxon>Flavobacteriales</taxon>
        <taxon>Flavobacteriaceae</taxon>
        <taxon>Aquimarina</taxon>
    </lineage>
</organism>
<sequence length="122" mass="13998">MLSMFLCCATTFSQNQNLMKDKPYSIEVVLFEVMPGYSTEQAKDAITSLNDIVKLYDGFIDRTTASNLDGKFIDLLYWSDIKSAKKAGEDIMKNPKALAIFEVIRPESMQMFHMDVFNQFEE</sequence>
<evidence type="ECO:0008006" key="3">
    <source>
        <dbReference type="Google" id="ProtNLM"/>
    </source>
</evidence>
<protein>
    <recommendedName>
        <fullName evidence="3">Antibiotic biosynthesis monooxygenase</fullName>
    </recommendedName>
</protein>
<evidence type="ECO:0000313" key="1">
    <source>
        <dbReference type="EMBL" id="SEK43795.1"/>
    </source>
</evidence>
<dbReference type="AlphaFoldDB" id="A0A1H7H6Q2"/>